<feature type="binding site" evidence="5">
    <location>
        <position position="127"/>
    </location>
    <ligand>
        <name>Mg(2+)</name>
        <dbReference type="ChEBI" id="CHEBI:18420"/>
    </ligand>
</feature>
<dbReference type="PANTHER" id="PTHR32308:SF10">
    <property type="entry name" value="CITRATE LYASE SUBUNIT BETA"/>
    <property type="match status" value="1"/>
</dbReference>
<evidence type="ECO:0000259" key="6">
    <source>
        <dbReference type="Pfam" id="PF03328"/>
    </source>
</evidence>
<dbReference type="Pfam" id="PF03328">
    <property type="entry name" value="HpcH_HpaI"/>
    <property type="match status" value="1"/>
</dbReference>
<evidence type="ECO:0000313" key="8">
    <source>
        <dbReference type="Proteomes" id="UP000579250"/>
    </source>
</evidence>
<feature type="domain" description="HpcH/HpaI aldolase/citrate lyase" evidence="6">
    <location>
        <begin position="9"/>
        <end position="222"/>
    </location>
</feature>
<dbReference type="InterPro" id="IPR011206">
    <property type="entry name" value="Citrate_lyase_beta/mcl1/mcl2"/>
</dbReference>
<dbReference type="PANTHER" id="PTHR32308">
    <property type="entry name" value="LYASE BETA SUBUNIT, PUTATIVE (AFU_ORTHOLOGUE AFUA_4G13030)-RELATED"/>
    <property type="match status" value="1"/>
</dbReference>
<dbReference type="InterPro" id="IPR005000">
    <property type="entry name" value="Aldolase/citrate-lyase_domain"/>
</dbReference>
<comment type="caution">
    <text evidence="7">The sequence shown here is derived from an EMBL/GenBank/DDBJ whole genome shotgun (WGS) entry which is preliminary data.</text>
</comment>
<keyword evidence="8" id="KW-1185">Reference proteome</keyword>
<evidence type="ECO:0000256" key="5">
    <source>
        <dbReference type="PIRSR" id="PIRSR015582-2"/>
    </source>
</evidence>
<evidence type="ECO:0000256" key="2">
    <source>
        <dbReference type="ARBA" id="ARBA00022723"/>
    </source>
</evidence>
<dbReference type="InterPro" id="IPR040442">
    <property type="entry name" value="Pyrv_kinase-like_dom_sf"/>
</dbReference>
<dbReference type="Proteomes" id="UP000579250">
    <property type="component" value="Unassembled WGS sequence"/>
</dbReference>
<sequence length="294" mass="30380">MTAPERLPRSYLYVPGNAPDKLGKALTRGADALIVDLEDAVPPDGKDAARRTVSDWLRSGPDTGGTELWVRVNAGPVGDEDVRALAGLAALTGLVLAKAEDAAHVAAVAALLAGLGDVTTLLMPLLETAGAILDVRDIARAPRVHRLQIGEVDLAADTGLDPGPDGAELAFARSMTVFASAAAGIRPPVGPVSTISADPEALAASTDRVRRQGFVGRACIHPAQIPVVHAAFTPSARDVARAEDVLARFESAAAAGSGVVLDADGRLIDAAVIRLARRTLATTGRRPERNKSDI</sequence>
<comment type="cofactor">
    <cofactor evidence="1">
        <name>Mg(2+)</name>
        <dbReference type="ChEBI" id="CHEBI:18420"/>
    </cofactor>
</comment>
<organism evidence="7 8">
    <name type="scientific">Actinomadura latina</name>
    <dbReference type="NCBI Taxonomy" id="163603"/>
    <lineage>
        <taxon>Bacteria</taxon>
        <taxon>Bacillati</taxon>
        <taxon>Actinomycetota</taxon>
        <taxon>Actinomycetes</taxon>
        <taxon>Streptosporangiales</taxon>
        <taxon>Thermomonosporaceae</taxon>
        <taxon>Actinomadura</taxon>
    </lineage>
</organism>
<feature type="binding site" evidence="4">
    <location>
        <position position="71"/>
    </location>
    <ligand>
        <name>substrate</name>
    </ligand>
</feature>
<proteinExistence type="predicted"/>
<feature type="binding site" evidence="5">
    <location>
        <position position="153"/>
    </location>
    <ligand>
        <name>Mg(2+)</name>
        <dbReference type="ChEBI" id="CHEBI:18420"/>
    </ligand>
</feature>
<evidence type="ECO:0000313" key="7">
    <source>
        <dbReference type="EMBL" id="NKZ03468.1"/>
    </source>
</evidence>
<dbReference type="InterPro" id="IPR015813">
    <property type="entry name" value="Pyrv/PenolPyrv_kinase-like_dom"/>
</dbReference>
<protein>
    <submittedName>
        <fullName evidence="7">CoA ester lyase</fullName>
    </submittedName>
</protein>
<feature type="binding site" evidence="4">
    <location>
        <position position="127"/>
    </location>
    <ligand>
        <name>substrate</name>
    </ligand>
</feature>
<dbReference type="GO" id="GO:0000287">
    <property type="term" value="F:magnesium ion binding"/>
    <property type="evidence" value="ECO:0007669"/>
    <property type="project" value="TreeGrafter"/>
</dbReference>
<accession>A0A846YYC8</accession>
<keyword evidence="3 5" id="KW-0460">Magnesium</keyword>
<dbReference type="AlphaFoldDB" id="A0A846YYC8"/>
<dbReference type="GO" id="GO:0006107">
    <property type="term" value="P:oxaloacetate metabolic process"/>
    <property type="evidence" value="ECO:0007669"/>
    <property type="project" value="TreeGrafter"/>
</dbReference>
<dbReference type="SUPFAM" id="SSF51621">
    <property type="entry name" value="Phosphoenolpyruvate/pyruvate domain"/>
    <property type="match status" value="1"/>
</dbReference>
<dbReference type="GO" id="GO:0016829">
    <property type="term" value="F:lyase activity"/>
    <property type="evidence" value="ECO:0007669"/>
    <property type="project" value="UniProtKB-KW"/>
</dbReference>
<gene>
    <name evidence="7" type="ORF">HGB48_06870</name>
</gene>
<name>A0A846YYC8_9ACTN</name>
<evidence type="ECO:0000256" key="4">
    <source>
        <dbReference type="PIRSR" id="PIRSR015582-1"/>
    </source>
</evidence>
<evidence type="ECO:0000256" key="1">
    <source>
        <dbReference type="ARBA" id="ARBA00001946"/>
    </source>
</evidence>
<keyword evidence="2 5" id="KW-0479">Metal-binding</keyword>
<keyword evidence="7" id="KW-0456">Lyase</keyword>
<dbReference type="PIRSF" id="PIRSF015582">
    <property type="entry name" value="Cit_lyase_B"/>
    <property type="match status" value="1"/>
</dbReference>
<evidence type="ECO:0000256" key="3">
    <source>
        <dbReference type="ARBA" id="ARBA00022842"/>
    </source>
</evidence>
<dbReference type="RefSeq" id="WP_067636725.1">
    <property type="nucleotide sequence ID" value="NZ_JAAXPI010000006.1"/>
</dbReference>
<dbReference type="Gene3D" id="3.20.20.60">
    <property type="entry name" value="Phosphoenolpyruvate-binding domains"/>
    <property type="match status" value="1"/>
</dbReference>
<dbReference type="EMBL" id="JAAXPI010000006">
    <property type="protein sequence ID" value="NKZ03468.1"/>
    <property type="molecule type" value="Genomic_DNA"/>
</dbReference>
<reference evidence="7 8" key="1">
    <citation type="submission" date="2020-04" db="EMBL/GenBank/DDBJ databases">
        <title>MicrobeNet Type strains.</title>
        <authorList>
            <person name="Nicholson A.C."/>
        </authorList>
    </citation>
    <scope>NUCLEOTIDE SEQUENCE [LARGE SCALE GENOMIC DNA]</scope>
    <source>
        <strain evidence="7 8">ATCC BAA-277</strain>
    </source>
</reference>